<evidence type="ECO:0000313" key="2">
    <source>
        <dbReference type="EMBL" id="KAK4576195.1"/>
    </source>
</evidence>
<organism evidence="2 3">
    <name type="scientific">Quercus rubra</name>
    <name type="common">Northern red oak</name>
    <name type="synonym">Quercus borealis</name>
    <dbReference type="NCBI Taxonomy" id="3512"/>
    <lineage>
        <taxon>Eukaryota</taxon>
        <taxon>Viridiplantae</taxon>
        <taxon>Streptophyta</taxon>
        <taxon>Embryophyta</taxon>
        <taxon>Tracheophyta</taxon>
        <taxon>Spermatophyta</taxon>
        <taxon>Magnoliopsida</taxon>
        <taxon>eudicotyledons</taxon>
        <taxon>Gunneridae</taxon>
        <taxon>Pentapetalae</taxon>
        <taxon>rosids</taxon>
        <taxon>fabids</taxon>
        <taxon>Fagales</taxon>
        <taxon>Fagaceae</taxon>
        <taxon>Quercus</taxon>
    </lineage>
</organism>
<reference evidence="2 3" key="1">
    <citation type="journal article" date="2023" name="G3 (Bethesda)">
        <title>A haplotype-resolved chromosome-scale genome for Quercus rubra L. provides insights into the genetics of adaptive traits for red oak species.</title>
        <authorList>
            <person name="Kapoor B."/>
            <person name="Jenkins J."/>
            <person name="Schmutz J."/>
            <person name="Zhebentyayeva T."/>
            <person name="Kuelheim C."/>
            <person name="Coggeshall M."/>
            <person name="Heim C."/>
            <person name="Lasky J.R."/>
            <person name="Leites L."/>
            <person name="Islam-Faridi N."/>
            <person name="Romero-Severson J."/>
            <person name="DeLeo V.L."/>
            <person name="Lucas S.M."/>
            <person name="Lazic D."/>
            <person name="Gailing O."/>
            <person name="Carlson J."/>
            <person name="Staton M."/>
        </authorList>
    </citation>
    <scope>NUCLEOTIDE SEQUENCE [LARGE SCALE GENOMIC DNA]</scope>
    <source>
        <strain evidence="2">Pseudo-F2</strain>
    </source>
</reference>
<name>A0AAN7EPL2_QUERU</name>
<dbReference type="InterPro" id="IPR055411">
    <property type="entry name" value="LRR_FXL15/At3g58940/PEG3-like"/>
</dbReference>
<dbReference type="Proteomes" id="UP001324115">
    <property type="component" value="Unassembled WGS sequence"/>
</dbReference>
<dbReference type="SUPFAM" id="SSF81383">
    <property type="entry name" value="F-box domain"/>
    <property type="match status" value="1"/>
</dbReference>
<dbReference type="SMART" id="SM00579">
    <property type="entry name" value="FBD"/>
    <property type="match status" value="1"/>
</dbReference>
<dbReference type="InterPro" id="IPR050232">
    <property type="entry name" value="FBL13/AtMIF1-like"/>
</dbReference>
<dbReference type="Pfam" id="PF00646">
    <property type="entry name" value="F-box"/>
    <property type="match status" value="1"/>
</dbReference>
<dbReference type="InterPro" id="IPR006566">
    <property type="entry name" value="FBD"/>
</dbReference>
<comment type="caution">
    <text evidence="2">The sequence shown here is derived from an EMBL/GenBank/DDBJ whole genome shotgun (WGS) entry which is preliminary data.</text>
</comment>
<evidence type="ECO:0000259" key="1">
    <source>
        <dbReference type="SMART" id="SM00579"/>
    </source>
</evidence>
<dbReference type="InterPro" id="IPR053781">
    <property type="entry name" value="F-box_AtFBL13-like"/>
</dbReference>
<dbReference type="PANTHER" id="PTHR31900">
    <property type="entry name" value="F-BOX/RNI SUPERFAMILY PROTEIN-RELATED"/>
    <property type="match status" value="1"/>
</dbReference>
<dbReference type="InterPro" id="IPR036047">
    <property type="entry name" value="F-box-like_dom_sf"/>
</dbReference>
<dbReference type="EMBL" id="JAXUIC010000008">
    <property type="protein sequence ID" value="KAK4576195.1"/>
    <property type="molecule type" value="Genomic_DNA"/>
</dbReference>
<dbReference type="PANTHER" id="PTHR31900:SF34">
    <property type="entry name" value="EMB|CAB62440.1-RELATED"/>
    <property type="match status" value="1"/>
</dbReference>
<dbReference type="CDD" id="cd22160">
    <property type="entry name" value="F-box_AtFBL13-like"/>
    <property type="match status" value="1"/>
</dbReference>
<dbReference type="InterPro" id="IPR001810">
    <property type="entry name" value="F-box_dom"/>
</dbReference>
<keyword evidence="3" id="KW-1185">Reference proteome</keyword>
<dbReference type="Pfam" id="PF08387">
    <property type="entry name" value="FBD"/>
    <property type="match status" value="1"/>
</dbReference>
<protein>
    <recommendedName>
        <fullName evidence="1">FBD domain-containing protein</fullName>
    </recommendedName>
</protein>
<gene>
    <name evidence="2" type="ORF">RGQ29_026942</name>
</gene>
<proteinExistence type="predicted"/>
<accession>A0AAN7EPL2</accession>
<dbReference type="Pfam" id="PF24758">
    <property type="entry name" value="LRR_At5g56370"/>
    <property type="match status" value="1"/>
</dbReference>
<evidence type="ECO:0000313" key="3">
    <source>
        <dbReference type="Proteomes" id="UP001324115"/>
    </source>
</evidence>
<dbReference type="AlphaFoldDB" id="A0AAN7EPL2"/>
<feature type="domain" description="FBD" evidence="1">
    <location>
        <begin position="386"/>
        <end position="455"/>
    </location>
</feature>
<sequence length="455" mass="52009">MDMANSATHHQSDSKRKKVELSQDTVVSIDRISNLSDSLICHILSFLSTEEAVVTSILSNRWKLLWTLVPKINLNDNRREENPLSLTHIVYRVLALHRAPLLRNFSLTSFSTCDPFHLDTWIHTVISRKVQQLHLQFSHSKKLVKLPRTVFTCKTIVILELRADIVLDPPSNFQFPSLKILCLCGIVYKSEDSFSNLLSGCPVLEDLTVELREDLDSATSFKIIVPTLKRLEIEVGSVSPKPHDYKFEIYSPALDNFRFYGDLCDLVFIEKLTKLVDAHVSIYAGHWVLENGLHYGARIFKLVRELNCSKFLSICPGQKECLCFDSVYPSMYHNLVRLEFGVNLSNWHVLKALLLVAPNLKVLVLDKNDDDEEENRLCCIGPPDGSGCLSLLTAFNFNGFEELEHEVEFVKYVLNEARFLNAMTIKINDKHLKESLLQRLSMFPRQSTKCLITVE</sequence>